<evidence type="ECO:0000256" key="13">
    <source>
        <dbReference type="ARBA" id="ARBA00022833"/>
    </source>
</evidence>
<keyword evidence="7" id="KW-0121">Carboxypeptidase</keyword>
<keyword evidence="9" id="KW-0479">Metal-binding</keyword>
<comment type="subunit">
    <text evidence="19">Homodimer. The monomeric form is inactive while the homodimer is active.</text>
</comment>
<dbReference type="InterPro" id="IPR007484">
    <property type="entry name" value="Peptidase_M28"/>
</dbReference>
<name>A0A5M4BBY2_9FLAO</name>
<keyword evidence="12" id="KW-0256">Endoplasmic reticulum</keyword>
<evidence type="ECO:0000256" key="1">
    <source>
        <dbReference type="ARBA" id="ARBA00004240"/>
    </source>
</evidence>
<keyword evidence="10" id="KW-0732">Signal</keyword>
<evidence type="ECO:0000256" key="18">
    <source>
        <dbReference type="ARBA" id="ARBA00023228"/>
    </source>
</evidence>
<dbReference type="EMBL" id="BLBC01000014">
    <property type="protein sequence ID" value="GET46852.1"/>
    <property type="molecule type" value="Genomic_DNA"/>
</dbReference>
<evidence type="ECO:0000256" key="10">
    <source>
        <dbReference type="ARBA" id="ARBA00022729"/>
    </source>
</evidence>
<evidence type="ECO:0000256" key="6">
    <source>
        <dbReference type="ARBA" id="ARBA00022525"/>
    </source>
</evidence>
<dbReference type="GO" id="GO:0046872">
    <property type="term" value="F:metal ion binding"/>
    <property type="evidence" value="ECO:0007669"/>
    <property type="project" value="UniProtKB-KW"/>
</dbReference>
<keyword evidence="14" id="KW-0333">Golgi apparatus</keyword>
<dbReference type="Pfam" id="PF04389">
    <property type="entry name" value="Peptidase_M28"/>
    <property type="match status" value="1"/>
</dbReference>
<evidence type="ECO:0000259" key="21">
    <source>
        <dbReference type="Pfam" id="PF04389"/>
    </source>
</evidence>
<dbReference type="Proteomes" id="UP000398217">
    <property type="component" value="Unassembled WGS sequence"/>
</dbReference>
<keyword evidence="11" id="KW-0378">Hydrolase</keyword>
<dbReference type="InterPro" id="IPR039866">
    <property type="entry name" value="CPQ"/>
</dbReference>
<dbReference type="PANTHER" id="PTHR12053:SF3">
    <property type="entry name" value="CARBOXYPEPTIDASE Q"/>
    <property type="match status" value="1"/>
</dbReference>
<proteinExistence type="predicted"/>
<evidence type="ECO:0000256" key="4">
    <source>
        <dbReference type="ARBA" id="ARBA00004613"/>
    </source>
</evidence>
<evidence type="ECO:0000256" key="12">
    <source>
        <dbReference type="ARBA" id="ARBA00022824"/>
    </source>
</evidence>
<keyword evidence="8" id="KW-0645">Protease</keyword>
<organism evidence="22 23">
    <name type="scientific">Capnocytophaga felis</name>
    <dbReference type="NCBI Taxonomy" id="2267611"/>
    <lineage>
        <taxon>Bacteria</taxon>
        <taxon>Pseudomonadati</taxon>
        <taxon>Bacteroidota</taxon>
        <taxon>Flavobacteriia</taxon>
        <taxon>Flavobacteriales</taxon>
        <taxon>Flavobacteriaceae</taxon>
        <taxon>Capnocytophaga</taxon>
    </lineage>
</organism>
<evidence type="ECO:0000256" key="8">
    <source>
        <dbReference type="ARBA" id="ARBA00022670"/>
    </source>
</evidence>
<dbReference type="AlphaFoldDB" id="A0A5M4BBY2"/>
<evidence type="ECO:0000256" key="17">
    <source>
        <dbReference type="ARBA" id="ARBA00023180"/>
    </source>
</evidence>
<accession>A0A5M4BBY2</accession>
<dbReference type="Gene3D" id="3.50.30.30">
    <property type="match status" value="1"/>
</dbReference>
<dbReference type="PANTHER" id="PTHR12053">
    <property type="entry name" value="PROTEASE FAMILY M28 PLASMA GLUTAMATE CARBOXYPEPTIDASE-RELATED"/>
    <property type="match status" value="1"/>
</dbReference>
<keyword evidence="13" id="KW-0862">Zinc</keyword>
<evidence type="ECO:0000313" key="22">
    <source>
        <dbReference type="EMBL" id="GET46852.1"/>
    </source>
</evidence>
<feature type="domain" description="Peptidase M28" evidence="21">
    <location>
        <begin position="245"/>
        <end position="432"/>
    </location>
</feature>
<dbReference type="Gene3D" id="3.40.630.10">
    <property type="entry name" value="Zn peptidases"/>
    <property type="match status" value="1"/>
</dbReference>
<dbReference type="GO" id="GO:0005576">
    <property type="term" value="C:extracellular region"/>
    <property type="evidence" value="ECO:0007669"/>
    <property type="project" value="UniProtKB-SubCell"/>
</dbReference>
<evidence type="ECO:0000256" key="16">
    <source>
        <dbReference type="ARBA" id="ARBA00023145"/>
    </source>
</evidence>
<evidence type="ECO:0000256" key="20">
    <source>
        <dbReference type="ARBA" id="ARBA00033328"/>
    </source>
</evidence>
<dbReference type="GO" id="GO:0070573">
    <property type="term" value="F:metallodipeptidase activity"/>
    <property type="evidence" value="ECO:0007669"/>
    <property type="project" value="InterPro"/>
</dbReference>
<keyword evidence="6" id="KW-0964">Secreted</keyword>
<evidence type="ECO:0000256" key="3">
    <source>
        <dbReference type="ARBA" id="ARBA00004555"/>
    </source>
</evidence>
<keyword evidence="23" id="KW-1185">Reference proteome</keyword>
<gene>
    <name evidence="22" type="ORF">RCZ01_21540</name>
</gene>
<evidence type="ECO:0000313" key="23">
    <source>
        <dbReference type="Proteomes" id="UP000398217"/>
    </source>
</evidence>
<comment type="subcellular location">
    <subcellularLocation>
        <location evidence="1">Endoplasmic reticulum</location>
    </subcellularLocation>
    <subcellularLocation>
        <location evidence="3">Golgi apparatus</location>
    </subcellularLocation>
    <subcellularLocation>
        <location evidence="2">Lysosome</location>
    </subcellularLocation>
    <subcellularLocation>
        <location evidence="4">Secreted</location>
    </subcellularLocation>
</comment>
<evidence type="ECO:0000256" key="9">
    <source>
        <dbReference type="ARBA" id="ARBA00022723"/>
    </source>
</evidence>
<keyword evidence="17" id="KW-0325">Glycoprotein</keyword>
<dbReference type="GO" id="GO:0005764">
    <property type="term" value="C:lysosome"/>
    <property type="evidence" value="ECO:0007669"/>
    <property type="project" value="UniProtKB-SubCell"/>
</dbReference>
<evidence type="ECO:0000256" key="7">
    <source>
        <dbReference type="ARBA" id="ARBA00022645"/>
    </source>
</evidence>
<comment type="caution">
    <text evidence="22">The sequence shown here is derived from an EMBL/GenBank/DDBJ whole genome shotgun (WGS) entry which is preliminary data.</text>
</comment>
<keyword evidence="15" id="KW-0482">Metalloprotease</keyword>
<evidence type="ECO:0000256" key="14">
    <source>
        <dbReference type="ARBA" id="ARBA00023034"/>
    </source>
</evidence>
<keyword evidence="16" id="KW-0865">Zymogen</keyword>
<evidence type="ECO:0000256" key="2">
    <source>
        <dbReference type="ARBA" id="ARBA00004371"/>
    </source>
</evidence>
<dbReference type="GO" id="GO:0006508">
    <property type="term" value="P:proteolysis"/>
    <property type="evidence" value="ECO:0007669"/>
    <property type="project" value="UniProtKB-KW"/>
</dbReference>
<dbReference type="SUPFAM" id="SSF53187">
    <property type="entry name" value="Zn-dependent exopeptidases"/>
    <property type="match status" value="1"/>
</dbReference>
<evidence type="ECO:0000256" key="19">
    <source>
        <dbReference type="ARBA" id="ARBA00025833"/>
    </source>
</evidence>
<evidence type="ECO:0000256" key="11">
    <source>
        <dbReference type="ARBA" id="ARBA00022801"/>
    </source>
</evidence>
<dbReference type="GO" id="GO:0004180">
    <property type="term" value="F:carboxypeptidase activity"/>
    <property type="evidence" value="ECO:0007669"/>
    <property type="project" value="UniProtKB-KW"/>
</dbReference>
<protein>
    <recommendedName>
        <fullName evidence="5">Carboxypeptidase Q</fullName>
    </recommendedName>
    <alternativeName>
        <fullName evidence="20">Plasma glutamate carboxypeptidase</fullName>
    </alternativeName>
</protein>
<evidence type="ECO:0000256" key="15">
    <source>
        <dbReference type="ARBA" id="ARBA00023049"/>
    </source>
</evidence>
<reference evidence="23" key="1">
    <citation type="journal article" date="2020" name="Int. J. Syst. Evol. Microbiol.">
        <title>Capnocytophaga felis sp. nov. isolated from the feline oral cavity.</title>
        <authorList>
            <person name="Suzuki M."/>
            <person name="Umeda K."/>
            <person name="Kimura M."/>
            <person name="Imaoka K."/>
            <person name="Morikawa S."/>
            <person name="Maeda K."/>
        </authorList>
    </citation>
    <scope>NUCLEOTIDE SEQUENCE [LARGE SCALE GENOMIC DNA]</scope>
    <source>
        <strain evidence="23">KC07070</strain>
    </source>
</reference>
<sequence>MNAQNEKDSLFLRNIYNQALTEGKAYDWLHHICYNVGARLSGSYGEKKMIRFLETELNNLNTKVTLQPVMVPHWARGISEYAYIETSKDKITTVPILALGGSVVTPASGIKAEVVEFKSLEELEKADINKVVGKIAFINGALPNNFIDVSDAYGVRGAQRYSGARIAVNKGAVAVIVRSLTHKLDDSPHTGAMSYEDLPKSRRIPAAAISTNGANLLSSLLSLNPDLKFFFRQSCKIFNDVQSNNVIAEIKGSDFPDEIISVGAHLDSWDVGQGAHDDGAGVAQCLEIIRIFKALNYNPKRTIRIVFFTNEENGAKGAIKYAEESKKKKENQIFALESDAGGFTPLGFSLQGNEKKIQKIKSWKNLFKPYQVYYFEKGFPGLDINFLQTENNVLAGLYVNSQRYFDYHHSENDIFEAVNKRELELGAAAMASLVYLVDKYGL</sequence>
<keyword evidence="18" id="KW-0458">Lysosome</keyword>
<evidence type="ECO:0000256" key="5">
    <source>
        <dbReference type="ARBA" id="ARBA00014116"/>
    </source>
</evidence>